<reference evidence="2 3" key="1">
    <citation type="submission" date="2019-07" db="EMBL/GenBank/DDBJ databases">
        <title>Whole genome shotgun sequence of Marinococcus halophilus NBRC 102359.</title>
        <authorList>
            <person name="Hosoyama A."/>
            <person name="Uohara A."/>
            <person name="Ohji S."/>
            <person name="Ichikawa N."/>
        </authorList>
    </citation>
    <scope>NUCLEOTIDE SEQUENCE [LARGE SCALE GENOMIC DNA]</scope>
    <source>
        <strain evidence="2 3">NBRC 102359</strain>
    </source>
</reference>
<keyword evidence="3" id="KW-1185">Reference proteome</keyword>
<keyword evidence="1" id="KW-0472">Membrane</keyword>
<protein>
    <submittedName>
        <fullName evidence="2">Uncharacterized protein</fullName>
    </submittedName>
</protein>
<dbReference type="Proteomes" id="UP000321051">
    <property type="component" value="Unassembled WGS sequence"/>
</dbReference>
<proteinExistence type="predicted"/>
<dbReference type="AlphaFoldDB" id="A0A510Y4E8"/>
<feature type="transmembrane region" description="Helical" evidence="1">
    <location>
        <begin position="37"/>
        <end position="56"/>
    </location>
</feature>
<name>A0A510Y4E8_MARHA</name>
<evidence type="ECO:0000256" key="1">
    <source>
        <dbReference type="SAM" id="Phobius"/>
    </source>
</evidence>
<organism evidence="2 3">
    <name type="scientific">Marinococcus halophilus</name>
    <dbReference type="NCBI Taxonomy" id="1371"/>
    <lineage>
        <taxon>Bacteria</taxon>
        <taxon>Bacillati</taxon>
        <taxon>Bacillota</taxon>
        <taxon>Bacilli</taxon>
        <taxon>Bacillales</taxon>
        <taxon>Bacillaceae</taxon>
        <taxon>Marinococcus</taxon>
    </lineage>
</organism>
<sequence length="64" mass="7030">MMKTLAIFIGLIIVSIIVGLSFRILRNMITSMPWDHNFDVAVIGGVCGGIVASILLTQKRRKAE</sequence>
<dbReference type="RefSeq" id="WP_079476326.1">
    <property type="nucleotide sequence ID" value="NZ_BJUN01000005.1"/>
</dbReference>
<keyword evidence="1" id="KW-0812">Transmembrane</keyword>
<feature type="transmembrane region" description="Helical" evidence="1">
    <location>
        <begin position="5"/>
        <end position="25"/>
    </location>
</feature>
<keyword evidence="1" id="KW-1133">Transmembrane helix</keyword>
<accession>A0A510Y4E8</accession>
<dbReference type="EMBL" id="BJUN01000005">
    <property type="protein sequence ID" value="GEK58209.1"/>
    <property type="molecule type" value="Genomic_DNA"/>
</dbReference>
<gene>
    <name evidence="2" type="ORF">MHA01_11140</name>
</gene>
<evidence type="ECO:0000313" key="2">
    <source>
        <dbReference type="EMBL" id="GEK58209.1"/>
    </source>
</evidence>
<evidence type="ECO:0000313" key="3">
    <source>
        <dbReference type="Proteomes" id="UP000321051"/>
    </source>
</evidence>
<comment type="caution">
    <text evidence="2">The sequence shown here is derived from an EMBL/GenBank/DDBJ whole genome shotgun (WGS) entry which is preliminary data.</text>
</comment>